<protein>
    <submittedName>
        <fullName evidence="2">Uncharacterized protein DUF2742</fullName>
    </submittedName>
</protein>
<proteinExistence type="predicted"/>
<sequence>MKVPRWTPANPAATETRRAWAKAMVAHITDPTTTPAGLPAYGSPNWAALADDDPHKLAAAVIAAECWATDQDELPDRLCDELANQREAFEAAWEAHWAFLFADAVNVARAAARPAAFTLRAHYATPQAARIADARRPRPGDYSSQEANQHPDAAQDGEAAA</sequence>
<dbReference type="Proteomes" id="UP000295146">
    <property type="component" value="Unassembled WGS sequence"/>
</dbReference>
<organism evidence="2 3">
    <name type="scientific">Kribbella pratensis</name>
    <dbReference type="NCBI Taxonomy" id="2512112"/>
    <lineage>
        <taxon>Bacteria</taxon>
        <taxon>Bacillati</taxon>
        <taxon>Actinomycetota</taxon>
        <taxon>Actinomycetes</taxon>
        <taxon>Propionibacteriales</taxon>
        <taxon>Kribbellaceae</taxon>
        <taxon>Kribbella</taxon>
    </lineage>
</organism>
<evidence type="ECO:0000256" key="1">
    <source>
        <dbReference type="SAM" id="MobiDB-lite"/>
    </source>
</evidence>
<feature type="region of interest" description="Disordered" evidence="1">
    <location>
        <begin position="128"/>
        <end position="161"/>
    </location>
</feature>
<dbReference type="OrthoDB" id="4374214at2"/>
<comment type="caution">
    <text evidence="2">The sequence shown here is derived from an EMBL/GenBank/DDBJ whole genome shotgun (WGS) entry which is preliminary data.</text>
</comment>
<dbReference type="RefSeq" id="WP_134106944.1">
    <property type="nucleotide sequence ID" value="NZ_SODP01000003.1"/>
</dbReference>
<evidence type="ECO:0000313" key="3">
    <source>
        <dbReference type="Proteomes" id="UP000295146"/>
    </source>
</evidence>
<accession>A0A4R8BVT5</accession>
<keyword evidence="3" id="KW-1185">Reference proteome</keyword>
<dbReference type="AlphaFoldDB" id="A0A4R8BVT5"/>
<name>A0A4R8BVT5_9ACTN</name>
<evidence type="ECO:0000313" key="2">
    <source>
        <dbReference type="EMBL" id="TDW65616.1"/>
    </source>
</evidence>
<reference evidence="2 3" key="1">
    <citation type="submission" date="2019-03" db="EMBL/GenBank/DDBJ databases">
        <title>Genomic Encyclopedia of Type Strains, Phase III (KMG-III): the genomes of soil and plant-associated and newly described type strains.</title>
        <authorList>
            <person name="Whitman W."/>
        </authorList>
    </citation>
    <scope>NUCLEOTIDE SEQUENCE [LARGE SCALE GENOMIC DNA]</scope>
    <source>
        <strain evidence="2 3">VKM Ac-2573</strain>
    </source>
</reference>
<gene>
    <name evidence="2" type="ORF">EV653_5627</name>
</gene>
<dbReference type="EMBL" id="SODP01000003">
    <property type="protein sequence ID" value="TDW65616.1"/>
    <property type="molecule type" value="Genomic_DNA"/>
</dbReference>